<keyword evidence="14" id="KW-1185">Reference proteome</keyword>
<evidence type="ECO:0000259" key="12">
    <source>
        <dbReference type="PROSITE" id="PS50850"/>
    </source>
</evidence>
<dbReference type="AlphaFoldDB" id="A0A7R8UC83"/>
<evidence type="ECO:0000256" key="1">
    <source>
        <dbReference type="ARBA" id="ARBA00004141"/>
    </source>
</evidence>
<comment type="similarity">
    <text evidence="2">Belongs to the major facilitator superfamily. Organophosphate:Pi antiporter (OPA) (TC 2.A.1.4) family.</text>
</comment>
<feature type="transmembrane region" description="Helical" evidence="11">
    <location>
        <begin position="497"/>
        <end position="519"/>
    </location>
</feature>
<keyword evidence="4" id="KW-0762">Sugar transport</keyword>
<gene>
    <name evidence="13" type="ORF">HERILL_LOCUS1389</name>
</gene>
<feature type="transmembrane region" description="Helical" evidence="11">
    <location>
        <begin position="256"/>
        <end position="277"/>
    </location>
</feature>
<evidence type="ECO:0000256" key="8">
    <source>
        <dbReference type="ARBA" id="ARBA00034251"/>
    </source>
</evidence>
<feature type="transmembrane region" description="Helical" evidence="11">
    <location>
        <begin position="430"/>
        <end position="448"/>
    </location>
</feature>
<dbReference type="SUPFAM" id="SSF103473">
    <property type="entry name" value="MFS general substrate transporter"/>
    <property type="match status" value="1"/>
</dbReference>
<proteinExistence type="inferred from homology"/>
<accession>A0A7R8UC83</accession>
<dbReference type="InterPro" id="IPR044740">
    <property type="entry name" value="SLC37A1_2"/>
</dbReference>
<feature type="transmembrane region" description="Helical" evidence="11">
    <location>
        <begin position="190"/>
        <end position="214"/>
    </location>
</feature>
<dbReference type="PROSITE" id="PS50850">
    <property type="entry name" value="MFS"/>
    <property type="match status" value="1"/>
</dbReference>
<dbReference type="Gene3D" id="1.20.1250.20">
    <property type="entry name" value="MFS general substrate transporter like domains"/>
    <property type="match status" value="2"/>
</dbReference>
<dbReference type="InterPro" id="IPR036259">
    <property type="entry name" value="MFS_trans_sf"/>
</dbReference>
<keyword evidence="5 11" id="KW-0812">Transmembrane</keyword>
<feature type="transmembrane region" description="Helical" evidence="11">
    <location>
        <begin position="163"/>
        <end position="184"/>
    </location>
</feature>
<keyword evidence="6 11" id="KW-1133">Transmembrane helix</keyword>
<feature type="transmembrane region" description="Helical" evidence="11">
    <location>
        <begin position="132"/>
        <end position="156"/>
    </location>
</feature>
<dbReference type="Pfam" id="PF07690">
    <property type="entry name" value="MFS_1"/>
    <property type="match status" value="1"/>
</dbReference>
<evidence type="ECO:0000256" key="9">
    <source>
        <dbReference type="ARBA" id="ARBA00041091"/>
    </source>
</evidence>
<dbReference type="PANTHER" id="PTHR43184">
    <property type="entry name" value="MAJOR FACILITATOR SUPERFAMILY TRANSPORTER 16, ISOFORM B"/>
    <property type="match status" value="1"/>
</dbReference>
<feature type="domain" description="Major facilitator superfamily (MFS) profile" evidence="12">
    <location>
        <begin position="74"/>
        <end position="554"/>
    </location>
</feature>
<dbReference type="GO" id="GO:0016020">
    <property type="term" value="C:membrane"/>
    <property type="evidence" value="ECO:0007669"/>
    <property type="project" value="UniProtKB-SubCell"/>
</dbReference>
<evidence type="ECO:0000256" key="6">
    <source>
        <dbReference type="ARBA" id="ARBA00022989"/>
    </source>
</evidence>
<dbReference type="InParanoid" id="A0A7R8UC83"/>
<evidence type="ECO:0000256" key="3">
    <source>
        <dbReference type="ARBA" id="ARBA00022448"/>
    </source>
</evidence>
<dbReference type="GO" id="GO:0061513">
    <property type="term" value="F:glucose 6-phosphate:phosphate antiporter activity"/>
    <property type="evidence" value="ECO:0007669"/>
    <property type="project" value="InterPro"/>
</dbReference>
<dbReference type="InterPro" id="IPR000849">
    <property type="entry name" value="Sugar_P_transporter"/>
</dbReference>
<dbReference type="InterPro" id="IPR011701">
    <property type="entry name" value="MFS"/>
</dbReference>
<dbReference type="Proteomes" id="UP000594454">
    <property type="component" value="Chromosome 1"/>
</dbReference>
<keyword evidence="3" id="KW-0813">Transport</keyword>
<protein>
    <recommendedName>
        <fullName evidence="9">Sugar phosphate exchanger 3</fullName>
    </recommendedName>
    <alternativeName>
        <fullName evidence="10">Solute carrier family 37 member 3</fullName>
    </alternativeName>
</protein>
<evidence type="ECO:0000256" key="10">
    <source>
        <dbReference type="ARBA" id="ARBA00042039"/>
    </source>
</evidence>
<evidence type="ECO:0000256" key="4">
    <source>
        <dbReference type="ARBA" id="ARBA00022597"/>
    </source>
</evidence>
<feature type="transmembrane region" description="Helical" evidence="11">
    <location>
        <begin position="226"/>
        <end position="250"/>
    </location>
</feature>
<feature type="transmembrane region" description="Helical" evidence="11">
    <location>
        <begin position="405"/>
        <end position="423"/>
    </location>
</feature>
<comment type="catalytic activity">
    <reaction evidence="8">
        <text>D-glucose 6-phosphate(in) + phosphate(out) = D-glucose 6-phosphate(out) + phosphate(in)</text>
        <dbReference type="Rhea" id="RHEA:71535"/>
        <dbReference type="ChEBI" id="CHEBI:43474"/>
        <dbReference type="ChEBI" id="CHEBI:61548"/>
    </reaction>
</comment>
<name>A0A7R8UC83_HERIL</name>
<keyword evidence="7 11" id="KW-0472">Membrane</keyword>
<dbReference type="FunFam" id="1.20.1250.20:FF:000028">
    <property type="entry name" value="Sugar phosphate exchanger 3 isoform 1"/>
    <property type="match status" value="1"/>
</dbReference>
<dbReference type="FunCoup" id="A0A7R8UC83">
    <property type="interactions" value="217"/>
</dbReference>
<evidence type="ECO:0000256" key="7">
    <source>
        <dbReference type="ARBA" id="ARBA00023136"/>
    </source>
</evidence>
<dbReference type="InterPro" id="IPR020846">
    <property type="entry name" value="MFS_dom"/>
</dbReference>
<evidence type="ECO:0000256" key="5">
    <source>
        <dbReference type="ARBA" id="ARBA00022692"/>
    </source>
</evidence>
<sequence length="564" mass="61859">MFTNVDKRHILNCKVILMKQLLRSVLLKTRSRSRKMSASFHPEIPVGIRAIETIVQKCCNRIRFRRELLFKFSVLFLTYAAYTCYHMSRKPISVVKSVLHRNCSELEPPPSVLPNDTNWCDYAPFDTNDAPALFGALDSAFLFCYAAAMFVSGFVAERVSIRYFLSFGMILSGIFTYLLGVAKTSSIHNLWYFLIVQAFAGVVQTTGWPGVVTVVGRWFGKTKRGLIFGIWNSHTSIGNILGSVIAAAYVESDWSLSFIVPGIIMGCVGFIIFLFLVDSPDLVGCHTPNLGIHRRVSSASDIEGAADPHTVQKVIVIEPVINLGSINTEVSYRPTERTPMLSRTTEPRLSERAPIKLLDALYIPGVIEFSLCLFFSKLVSYTFLYWLPLYIQSSTTLGATYSADLSTIFDVGGIVGAITAGVISDYTHMSATTCASMLFLAAPMLLLYHQYGAVSLTVGIVLLFVAGILVNGPYALITTSVSAELGTHTCLEGNSRALATVTAIIDGTGSIGAAVGPMLAGLVSSSGWQNVFYMLIISDILAMILLVRLVSKEFARFRRNARID</sequence>
<dbReference type="CDD" id="cd17344">
    <property type="entry name" value="MFS_SLC37A1_2"/>
    <property type="match status" value="1"/>
</dbReference>
<dbReference type="PIRSF" id="PIRSF002808">
    <property type="entry name" value="Hexose_phosphate_transp"/>
    <property type="match status" value="1"/>
</dbReference>
<evidence type="ECO:0000256" key="2">
    <source>
        <dbReference type="ARBA" id="ARBA00009598"/>
    </source>
</evidence>
<feature type="transmembrane region" description="Helical" evidence="11">
    <location>
        <begin position="531"/>
        <end position="550"/>
    </location>
</feature>
<reference evidence="13 14" key="1">
    <citation type="submission" date="2020-11" db="EMBL/GenBank/DDBJ databases">
        <authorList>
            <person name="Wallbank WR R."/>
            <person name="Pardo Diaz C."/>
            <person name="Kozak K."/>
            <person name="Martin S."/>
            <person name="Jiggins C."/>
            <person name="Moest M."/>
            <person name="Warren A I."/>
            <person name="Generalovic N T."/>
            <person name="Byers J.R.P. K."/>
            <person name="Montejo-Kovacevich G."/>
            <person name="Yen C E."/>
        </authorList>
    </citation>
    <scope>NUCLEOTIDE SEQUENCE [LARGE SCALE GENOMIC DNA]</scope>
</reference>
<comment type="subcellular location">
    <subcellularLocation>
        <location evidence="1">Membrane</location>
        <topology evidence="1">Multi-pass membrane protein</topology>
    </subcellularLocation>
</comment>
<organism evidence="13 14">
    <name type="scientific">Hermetia illucens</name>
    <name type="common">Black soldier fly</name>
    <dbReference type="NCBI Taxonomy" id="343691"/>
    <lineage>
        <taxon>Eukaryota</taxon>
        <taxon>Metazoa</taxon>
        <taxon>Ecdysozoa</taxon>
        <taxon>Arthropoda</taxon>
        <taxon>Hexapoda</taxon>
        <taxon>Insecta</taxon>
        <taxon>Pterygota</taxon>
        <taxon>Neoptera</taxon>
        <taxon>Endopterygota</taxon>
        <taxon>Diptera</taxon>
        <taxon>Brachycera</taxon>
        <taxon>Stratiomyomorpha</taxon>
        <taxon>Stratiomyidae</taxon>
        <taxon>Hermetiinae</taxon>
        <taxon>Hermetia</taxon>
    </lineage>
</organism>
<dbReference type="EMBL" id="LR899009">
    <property type="protein sequence ID" value="CAD7078100.1"/>
    <property type="molecule type" value="Genomic_DNA"/>
</dbReference>
<feature type="transmembrane region" description="Helical" evidence="11">
    <location>
        <begin position="454"/>
        <end position="476"/>
    </location>
</feature>
<evidence type="ECO:0000313" key="13">
    <source>
        <dbReference type="EMBL" id="CAD7078100.1"/>
    </source>
</evidence>
<feature type="transmembrane region" description="Helical" evidence="11">
    <location>
        <begin position="361"/>
        <end position="385"/>
    </location>
</feature>
<evidence type="ECO:0000256" key="11">
    <source>
        <dbReference type="SAM" id="Phobius"/>
    </source>
</evidence>
<dbReference type="OrthoDB" id="3639251at2759"/>
<dbReference type="PANTHER" id="PTHR43184:SF12">
    <property type="entry name" value="SUGAR PHOSPHATE EXCHANGER 3"/>
    <property type="match status" value="1"/>
</dbReference>
<feature type="transmembrane region" description="Helical" evidence="11">
    <location>
        <begin position="68"/>
        <end position="88"/>
    </location>
</feature>
<evidence type="ECO:0000313" key="14">
    <source>
        <dbReference type="Proteomes" id="UP000594454"/>
    </source>
</evidence>